<feature type="domain" description="DRBM" evidence="7">
    <location>
        <begin position="243"/>
        <end position="338"/>
    </location>
</feature>
<name>A0A9P5TUM7_GYMJU</name>
<organism evidence="9 10">
    <name type="scientific">Gymnopilus junonius</name>
    <name type="common">Spectacular rustgill mushroom</name>
    <name type="synonym">Gymnopilus spectabilis subsp. junonius</name>
    <dbReference type="NCBI Taxonomy" id="109634"/>
    <lineage>
        <taxon>Eukaryota</taxon>
        <taxon>Fungi</taxon>
        <taxon>Dikarya</taxon>
        <taxon>Basidiomycota</taxon>
        <taxon>Agaricomycotina</taxon>
        <taxon>Agaricomycetes</taxon>
        <taxon>Agaricomycetidae</taxon>
        <taxon>Agaricales</taxon>
        <taxon>Agaricineae</taxon>
        <taxon>Hymenogastraceae</taxon>
        <taxon>Gymnopilus</taxon>
    </lineage>
</organism>
<dbReference type="CDD" id="cd00593">
    <property type="entry name" value="RIBOc"/>
    <property type="match status" value="1"/>
</dbReference>
<evidence type="ECO:0000256" key="4">
    <source>
        <dbReference type="ARBA" id="ARBA00022884"/>
    </source>
</evidence>
<dbReference type="GO" id="GO:0006364">
    <property type="term" value="P:rRNA processing"/>
    <property type="evidence" value="ECO:0007669"/>
    <property type="project" value="TreeGrafter"/>
</dbReference>
<dbReference type="AlphaFoldDB" id="A0A9P5TUM7"/>
<evidence type="ECO:0000256" key="6">
    <source>
        <dbReference type="SAM" id="MobiDB-lite"/>
    </source>
</evidence>
<feature type="region of interest" description="Disordered" evidence="6">
    <location>
        <begin position="207"/>
        <end position="238"/>
    </location>
</feature>
<evidence type="ECO:0000259" key="8">
    <source>
        <dbReference type="PROSITE" id="PS50142"/>
    </source>
</evidence>
<gene>
    <name evidence="9" type="ORF">CPB84DRAFT_1742131</name>
</gene>
<dbReference type="GO" id="GO:0034475">
    <property type="term" value="P:U4 snRNA 3'-end processing"/>
    <property type="evidence" value="ECO:0007669"/>
    <property type="project" value="TreeGrafter"/>
</dbReference>
<dbReference type="Pfam" id="PF00035">
    <property type="entry name" value="dsrm"/>
    <property type="match status" value="1"/>
</dbReference>
<dbReference type="InterPro" id="IPR036389">
    <property type="entry name" value="RNase_III_sf"/>
</dbReference>
<dbReference type="Pfam" id="PF00636">
    <property type="entry name" value="Ribonuclease_3"/>
    <property type="match status" value="1"/>
</dbReference>
<keyword evidence="3" id="KW-0378">Hydrolase</keyword>
<dbReference type="PANTHER" id="PTHR11207">
    <property type="entry name" value="RIBONUCLEASE III"/>
    <property type="match status" value="1"/>
</dbReference>
<dbReference type="Proteomes" id="UP000724874">
    <property type="component" value="Unassembled WGS sequence"/>
</dbReference>
<evidence type="ECO:0000256" key="2">
    <source>
        <dbReference type="ARBA" id="ARBA00022759"/>
    </source>
</evidence>
<dbReference type="GO" id="GO:0005654">
    <property type="term" value="C:nucleoplasm"/>
    <property type="evidence" value="ECO:0007669"/>
    <property type="project" value="TreeGrafter"/>
</dbReference>
<dbReference type="PROSITE" id="PS50137">
    <property type="entry name" value="DS_RBD"/>
    <property type="match status" value="1"/>
</dbReference>
<dbReference type="GO" id="GO:0006369">
    <property type="term" value="P:termination of RNA polymerase II transcription"/>
    <property type="evidence" value="ECO:0007669"/>
    <property type="project" value="TreeGrafter"/>
</dbReference>
<keyword evidence="10" id="KW-1185">Reference proteome</keyword>
<feature type="domain" description="RNase III" evidence="8">
    <location>
        <begin position="30"/>
        <end position="168"/>
    </location>
</feature>
<dbReference type="PANTHER" id="PTHR11207:SF0">
    <property type="entry name" value="RIBONUCLEASE 3"/>
    <property type="match status" value="1"/>
</dbReference>
<dbReference type="SUPFAM" id="SSF54768">
    <property type="entry name" value="dsRNA-binding domain-like"/>
    <property type="match status" value="1"/>
</dbReference>
<keyword evidence="2" id="KW-0255">Endonuclease</keyword>
<dbReference type="SMART" id="SM00535">
    <property type="entry name" value="RIBOc"/>
    <property type="match status" value="1"/>
</dbReference>
<reference evidence="9" key="1">
    <citation type="submission" date="2020-11" db="EMBL/GenBank/DDBJ databases">
        <authorList>
            <consortium name="DOE Joint Genome Institute"/>
            <person name="Ahrendt S."/>
            <person name="Riley R."/>
            <person name="Andreopoulos W."/>
            <person name="LaButti K."/>
            <person name="Pangilinan J."/>
            <person name="Ruiz-duenas F.J."/>
            <person name="Barrasa J.M."/>
            <person name="Sanchez-Garcia M."/>
            <person name="Camarero S."/>
            <person name="Miyauchi S."/>
            <person name="Serrano A."/>
            <person name="Linde D."/>
            <person name="Babiker R."/>
            <person name="Drula E."/>
            <person name="Ayuso-Fernandez I."/>
            <person name="Pacheco R."/>
            <person name="Padilla G."/>
            <person name="Ferreira P."/>
            <person name="Barriuso J."/>
            <person name="Kellner H."/>
            <person name="Castanera R."/>
            <person name="Alfaro M."/>
            <person name="Ramirez L."/>
            <person name="Pisabarro A.G."/>
            <person name="Kuo A."/>
            <person name="Tritt A."/>
            <person name="Lipzen A."/>
            <person name="He G."/>
            <person name="Yan M."/>
            <person name="Ng V."/>
            <person name="Cullen D."/>
            <person name="Martin F."/>
            <person name="Rosso M.-N."/>
            <person name="Henrissat B."/>
            <person name="Hibbett D."/>
            <person name="Martinez A.T."/>
            <person name="Grigoriev I.V."/>
        </authorList>
    </citation>
    <scope>NUCLEOTIDE SEQUENCE</scope>
    <source>
        <strain evidence="9">AH 44721</strain>
    </source>
</reference>
<dbReference type="EMBL" id="JADNYJ010000001">
    <property type="protein sequence ID" value="KAF8914355.1"/>
    <property type="molecule type" value="Genomic_DNA"/>
</dbReference>
<evidence type="ECO:0000259" key="7">
    <source>
        <dbReference type="PROSITE" id="PS50137"/>
    </source>
</evidence>
<evidence type="ECO:0000313" key="9">
    <source>
        <dbReference type="EMBL" id="KAF8914355.1"/>
    </source>
</evidence>
<dbReference type="SUPFAM" id="SSF69065">
    <property type="entry name" value="RNase III domain-like"/>
    <property type="match status" value="1"/>
</dbReference>
<feature type="compositionally biased region" description="Polar residues" evidence="6">
    <location>
        <begin position="207"/>
        <end position="230"/>
    </location>
</feature>
<keyword evidence="4 5" id="KW-0694">RNA-binding</keyword>
<evidence type="ECO:0000313" key="10">
    <source>
        <dbReference type="Proteomes" id="UP000724874"/>
    </source>
</evidence>
<dbReference type="Gene3D" id="1.10.1520.10">
    <property type="entry name" value="Ribonuclease III domain"/>
    <property type="match status" value="1"/>
</dbReference>
<sequence length="341" mass="37680">MTISLKPDFGPNDCFFPGLPKIRSLDIDLQVFTHRSFYARAAHVFEDLPGDLSPDNEKFEHLGDSVLQTCITTLLMEVFPGLRVGPATKIRSMIVANFTLAQISQKYRLPDRLRLHPAQAITLRASSNIRGCSKFLYPELTDPQFIALNFHPANVFEAFVGGLYVDQGLEPVQNWVYPLFRPYAIAAYRIAREQHGLPAMSPSFDPSTGQFSSNGTHQANGKLNGTNAQNGYHPEPSQLGNMSTIGHLALFNQHVQRSNKQVEWVYSDGSESDTAGDGNGYSDMPGLSPEVMVKGTKVTPVWYVKVIVDGQFFGKGRGNTKKAARNEAAKEGLSMLGIEVW</sequence>
<dbReference type="PROSITE" id="PS50142">
    <property type="entry name" value="RNASE_3_2"/>
    <property type="match status" value="1"/>
</dbReference>
<evidence type="ECO:0000256" key="5">
    <source>
        <dbReference type="PROSITE-ProRule" id="PRU00266"/>
    </source>
</evidence>
<dbReference type="GO" id="GO:0004525">
    <property type="term" value="F:ribonuclease III activity"/>
    <property type="evidence" value="ECO:0007669"/>
    <property type="project" value="InterPro"/>
</dbReference>
<keyword evidence="1" id="KW-0540">Nuclease</keyword>
<evidence type="ECO:0000256" key="1">
    <source>
        <dbReference type="ARBA" id="ARBA00022722"/>
    </source>
</evidence>
<dbReference type="Gene3D" id="3.30.160.20">
    <property type="match status" value="1"/>
</dbReference>
<evidence type="ECO:0000256" key="3">
    <source>
        <dbReference type="ARBA" id="ARBA00022801"/>
    </source>
</evidence>
<dbReference type="InterPro" id="IPR000999">
    <property type="entry name" value="RNase_III_dom"/>
</dbReference>
<dbReference type="GO" id="GO:0003723">
    <property type="term" value="F:RNA binding"/>
    <property type="evidence" value="ECO:0007669"/>
    <property type="project" value="UniProtKB-UniRule"/>
</dbReference>
<dbReference type="InterPro" id="IPR014720">
    <property type="entry name" value="dsRBD_dom"/>
</dbReference>
<comment type="caution">
    <text evidence="9">The sequence shown here is derived from an EMBL/GenBank/DDBJ whole genome shotgun (WGS) entry which is preliminary data.</text>
</comment>
<accession>A0A9P5TUM7</accession>
<protein>
    <submittedName>
        <fullName evidence="9">Ribonuclease III domain-containing protein</fullName>
    </submittedName>
</protein>
<proteinExistence type="predicted"/>
<dbReference type="OrthoDB" id="2392202at2759"/>